<dbReference type="EMBL" id="CP027806">
    <property type="protein sequence ID" value="AXI99569.1"/>
    <property type="molecule type" value="Genomic_DNA"/>
</dbReference>
<keyword evidence="3" id="KW-1185">Reference proteome</keyword>
<dbReference type="AlphaFoldDB" id="A0A345UGG8"/>
<organism evidence="2 3">
    <name type="scientific">Cyclonatronum proteinivorum</name>
    <dbReference type="NCBI Taxonomy" id="1457365"/>
    <lineage>
        <taxon>Bacteria</taxon>
        <taxon>Pseudomonadati</taxon>
        <taxon>Balneolota</taxon>
        <taxon>Balneolia</taxon>
        <taxon>Balneolales</taxon>
        <taxon>Cyclonatronaceae</taxon>
        <taxon>Cyclonatronum</taxon>
    </lineage>
</organism>
<dbReference type="OrthoDB" id="1492028at2"/>
<proteinExistence type="predicted"/>
<dbReference type="KEGG" id="cprv:CYPRO_0282"/>
<protein>
    <recommendedName>
        <fullName evidence="4">AP2 domain-containing protein</fullName>
    </recommendedName>
</protein>
<dbReference type="Gene3D" id="1.20.5.2050">
    <property type="match status" value="1"/>
</dbReference>
<sequence>MKGISRIDSKGTHGWYVRVYKNGKTYSKLYSDSKYNGKERALKFAQKARELALETISKIPDKPIRRFVTRDKRNKSGVVGVSKTKKTLKSGKVNEYYQVTWSPEPGKIKNRQWSIEKYGEERAFELAKTFRDEVMTKVYGERYKEYLKEQQKEDKNGEPAISGSEGLEADKIKATGS</sequence>
<evidence type="ECO:0000313" key="2">
    <source>
        <dbReference type="EMBL" id="AXI99569.1"/>
    </source>
</evidence>
<accession>A0A345UGG8</accession>
<name>A0A345UGG8_9BACT</name>
<evidence type="ECO:0008006" key="4">
    <source>
        <dbReference type="Google" id="ProtNLM"/>
    </source>
</evidence>
<evidence type="ECO:0000256" key="1">
    <source>
        <dbReference type="SAM" id="MobiDB-lite"/>
    </source>
</evidence>
<evidence type="ECO:0000313" key="3">
    <source>
        <dbReference type="Proteomes" id="UP000254808"/>
    </source>
</evidence>
<dbReference type="RefSeq" id="WP_114982845.1">
    <property type="nucleotide sequence ID" value="NZ_CP027806.1"/>
</dbReference>
<feature type="compositionally biased region" description="Basic and acidic residues" evidence="1">
    <location>
        <begin position="168"/>
        <end position="177"/>
    </location>
</feature>
<gene>
    <name evidence="2" type="ORF">CYPRO_0282</name>
</gene>
<dbReference type="Proteomes" id="UP000254808">
    <property type="component" value="Chromosome"/>
</dbReference>
<reference evidence="2 3" key="1">
    <citation type="submission" date="2018-03" db="EMBL/GenBank/DDBJ databases">
        <title>Phenotypic and genomic properties of Cyclonatronum proteinivorum gen. nov., sp. nov., a haloalkaliphilic bacteroidete from soda lakes possessing Na+-translocating rhodopsin.</title>
        <authorList>
            <person name="Toshchakov S.V."/>
            <person name="Korzhenkov A."/>
            <person name="Samarov N.I."/>
            <person name="Kublanov I.V."/>
            <person name="Muntyan M.S."/>
            <person name="Sorokin D.Y."/>
        </authorList>
    </citation>
    <scope>NUCLEOTIDE SEQUENCE [LARGE SCALE GENOMIC DNA]</scope>
    <source>
        <strain evidence="2 3">Omega</strain>
    </source>
</reference>
<feature type="region of interest" description="Disordered" evidence="1">
    <location>
        <begin position="149"/>
        <end position="177"/>
    </location>
</feature>